<dbReference type="Proteomes" id="UP001165083">
    <property type="component" value="Unassembled WGS sequence"/>
</dbReference>
<dbReference type="InterPro" id="IPR052050">
    <property type="entry name" value="SecEffector_AnkRepeat"/>
</dbReference>
<feature type="region of interest" description="Disordered" evidence="1">
    <location>
        <begin position="1"/>
        <end position="21"/>
    </location>
</feature>
<dbReference type="EMBL" id="BSXW01000094">
    <property type="protein sequence ID" value="GMF11966.1"/>
    <property type="molecule type" value="Genomic_DNA"/>
</dbReference>
<dbReference type="OrthoDB" id="113929at2759"/>
<organism evidence="2 3">
    <name type="scientific">Phytophthora lilii</name>
    <dbReference type="NCBI Taxonomy" id="2077276"/>
    <lineage>
        <taxon>Eukaryota</taxon>
        <taxon>Sar</taxon>
        <taxon>Stramenopiles</taxon>
        <taxon>Oomycota</taxon>
        <taxon>Peronosporomycetes</taxon>
        <taxon>Peronosporales</taxon>
        <taxon>Peronosporaceae</taxon>
        <taxon>Phytophthora</taxon>
    </lineage>
</organism>
<name>A0A9W6THH1_9STRA</name>
<sequence>MPGKRSRHQGGAPAKKARVHRAKPPLQVLPRLKDVQFPPSIAARAHVLQLVDEFLMSPKEAVVAAAEEGNADEIRRLASTLFLHDRDGAIADLYTWDALAKAINAASSHGCVAVLKLLMKEVFKAMRSWNSTLPAWDIAGRAFSEAAANGCLNVVKYLIRLAEDKGYNGRIEAFDALARAICGGDKHVVELLMERAGSQSELEKAFVAAIEVYQPYCAEKIREKYAGFETDLNLFTRLALTEKLNAVKYLYDTDVTMLSWSGTLLSILRSCQEYLQT</sequence>
<gene>
    <name evidence="2" type="ORF">Plil01_000263100</name>
</gene>
<proteinExistence type="predicted"/>
<keyword evidence="3" id="KW-1185">Reference proteome</keyword>
<reference evidence="2" key="1">
    <citation type="submission" date="2023-04" db="EMBL/GenBank/DDBJ databases">
        <title>Phytophthora lilii NBRC 32176.</title>
        <authorList>
            <person name="Ichikawa N."/>
            <person name="Sato H."/>
            <person name="Tonouchi N."/>
        </authorList>
    </citation>
    <scope>NUCLEOTIDE SEQUENCE</scope>
    <source>
        <strain evidence="2">NBRC 32176</strain>
    </source>
</reference>
<dbReference type="PANTHER" id="PTHR46586:SF3">
    <property type="entry name" value="ANKYRIN REPEAT-CONTAINING PROTEIN"/>
    <property type="match status" value="1"/>
</dbReference>
<comment type="caution">
    <text evidence="2">The sequence shown here is derived from an EMBL/GenBank/DDBJ whole genome shotgun (WGS) entry which is preliminary data.</text>
</comment>
<dbReference type="Gene3D" id="1.25.40.20">
    <property type="entry name" value="Ankyrin repeat-containing domain"/>
    <property type="match status" value="1"/>
</dbReference>
<evidence type="ECO:0000256" key="1">
    <source>
        <dbReference type="SAM" id="MobiDB-lite"/>
    </source>
</evidence>
<dbReference type="SUPFAM" id="SSF48403">
    <property type="entry name" value="Ankyrin repeat"/>
    <property type="match status" value="1"/>
</dbReference>
<dbReference type="AlphaFoldDB" id="A0A9W6THH1"/>
<dbReference type="PANTHER" id="PTHR46586">
    <property type="entry name" value="ANKYRIN REPEAT-CONTAINING PROTEIN"/>
    <property type="match status" value="1"/>
</dbReference>
<evidence type="ECO:0000313" key="2">
    <source>
        <dbReference type="EMBL" id="GMF11966.1"/>
    </source>
</evidence>
<accession>A0A9W6THH1</accession>
<evidence type="ECO:0000313" key="3">
    <source>
        <dbReference type="Proteomes" id="UP001165083"/>
    </source>
</evidence>
<protein>
    <submittedName>
        <fullName evidence="2">Unnamed protein product</fullName>
    </submittedName>
</protein>
<dbReference type="InterPro" id="IPR036770">
    <property type="entry name" value="Ankyrin_rpt-contain_sf"/>
</dbReference>